<dbReference type="InterPro" id="IPR029052">
    <property type="entry name" value="Metallo-depent_PP-like"/>
</dbReference>
<dbReference type="Proteomes" id="UP001209755">
    <property type="component" value="Unassembled WGS sequence"/>
</dbReference>
<evidence type="ECO:0000259" key="1">
    <source>
        <dbReference type="Pfam" id="PF00149"/>
    </source>
</evidence>
<dbReference type="EMBL" id="JAOQNS010000003">
    <property type="protein sequence ID" value="MCW2306749.1"/>
    <property type="molecule type" value="Genomic_DNA"/>
</dbReference>
<evidence type="ECO:0000313" key="2">
    <source>
        <dbReference type="EMBL" id="MCW2306749.1"/>
    </source>
</evidence>
<accession>A0ABT3H8T4</accession>
<evidence type="ECO:0000313" key="3">
    <source>
        <dbReference type="Proteomes" id="UP001209755"/>
    </source>
</evidence>
<protein>
    <submittedName>
        <fullName evidence="2">Phosphodiesterase</fullName>
    </submittedName>
</protein>
<reference evidence="3" key="1">
    <citation type="submission" date="2023-07" db="EMBL/GenBank/DDBJ databases">
        <title>Genome sequencing of Purple Non-Sulfur Bacteria from various extreme environments.</title>
        <authorList>
            <person name="Mayer M."/>
        </authorList>
    </citation>
    <scope>NUCLEOTIDE SEQUENCE [LARGE SCALE GENOMIC DNA]</scope>
    <source>
        <strain evidence="3">DSM 17935</strain>
    </source>
</reference>
<organism evidence="2 3">
    <name type="scientific">Rhodobium gokarnense</name>
    <dbReference type="NCBI Taxonomy" id="364296"/>
    <lineage>
        <taxon>Bacteria</taxon>
        <taxon>Pseudomonadati</taxon>
        <taxon>Pseudomonadota</taxon>
        <taxon>Alphaproteobacteria</taxon>
        <taxon>Hyphomicrobiales</taxon>
        <taxon>Rhodobiaceae</taxon>
        <taxon>Rhodobium</taxon>
    </lineage>
</organism>
<dbReference type="Pfam" id="PF00149">
    <property type="entry name" value="Metallophos"/>
    <property type="match status" value="1"/>
</dbReference>
<gene>
    <name evidence="2" type="ORF">M2319_001071</name>
</gene>
<dbReference type="Gene3D" id="3.60.21.10">
    <property type="match status" value="1"/>
</dbReference>
<name>A0ABT3H8T4_9HYPH</name>
<keyword evidence="3" id="KW-1185">Reference proteome</keyword>
<sequence>MPKTEPERQQYFSFWKPTSYDDQPLLAAADFIQEFSNELDLLFILGDVATTGLDEDLEVAKQVFLENRVREHLNAALEPRFGGLGVRICVMPGNHDRYKDDLGTPGCKSFDRVFGKIYEPRRGVFLTDVDRDGVSLCIISADFCFAEDSDPGLLRRYGRGAVDDQVLAELDNQTRNYQYANPGTPVVWALHFSPAEGVPSTLVLEEREKVNNLAKYLGVNHIFCGHTHFRKREIGTHPHIYCAGSVSSIDSVDNHFLHVCTVSKGSSGTLQLEVFDLKYDEIQDQFVSYPVSLEA</sequence>
<feature type="domain" description="Calcineurin-like phosphoesterase" evidence="1">
    <location>
        <begin position="33"/>
        <end position="228"/>
    </location>
</feature>
<comment type="caution">
    <text evidence="2">The sequence shown here is derived from an EMBL/GenBank/DDBJ whole genome shotgun (WGS) entry which is preliminary data.</text>
</comment>
<dbReference type="SUPFAM" id="SSF56300">
    <property type="entry name" value="Metallo-dependent phosphatases"/>
    <property type="match status" value="1"/>
</dbReference>
<proteinExistence type="predicted"/>
<dbReference type="InterPro" id="IPR004843">
    <property type="entry name" value="Calcineurin-like_PHP"/>
</dbReference>